<comment type="caution">
    <text evidence="1">The sequence shown here is derived from an EMBL/GenBank/DDBJ whole genome shotgun (WGS) entry which is preliminary data.</text>
</comment>
<organism evidence="1 2">
    <name type="scientific">Chitinophaga dinghuensis</name>
    <dbReference type="NCBI Taxonomy" id="1539050"/>
    <lineage>
        <taxon>Bacteria</taxon>
        <taxon>Pseudomonadati</taxon>
        <taxon>Bacteroidota</taxon>
        <taxon>Chitinophagia</taxon>
        <taxon>Chitinophagales</taxon>
        <taxon>Chitinophagaceae</taxon>
        <taxon>Chitinophaga</taxon>
    </lineage>
</organism>
<dbReference type="RefSeq" id="WP_111592832.1">
    <property type="nucleotide sequence ID" value="NZ_QLMA01000004.1"/>
</dbReference>
<reference evidence="1 2" key="1">
    <citation type="submission" date="2018-06" db="EMBL/GenBank/DDBJ databases">
        <title>Genomic Encyclopedia of Archaeal and Bacterial Type Strains, Phase II (KMG-II): from individual species to whole genera.</title>
        <authorList>
            <person name="Goeker M."/>
        </authorList>
    </citation>
    <scope>NUCLEOTIDE SEQUENCE [LARGE SCALE GENOMIC DNA]</scope>
    <source>
        <strain evidence="1 2">DSM 29821</strain>
    </source>
</reference>
<gene>
    <name evidence="1" type="ORF">CLV59_104534</name>
</gene>
<dbReference type="Proteomes" id="UP000249819">
    <property type="component" value="Unassembled WGS sequence"/>
</dbReference>
<dbReference type="EMBL" id="QLMA01000004">
    <property type="protein sequence ID" value="RAJ82309.1"/>
    <property type="molecule type" value="Genomic_DNA"/>
</dbReference>
<sequence>MAETKSGNFWEKLTNIKNDSCCMPVTETKRPVEAFIQKENDKTHGAEINTDQSKEKCCS</sequence>
<evidence type="ECO:0000313" key="1">
    <source>
        <dbReference type="EMBL" id="RAJ82309.1"/>
    </source>
</evidence>
<name>A0A327VZ92_9BACT</name>
<accession>A0A327VZ92</accession>
<protein>
    <submittedName>
        <fullName evidence="1">Uncharacterized protein</fullName>
    </submittedName>
</protein>
<keyword evidence="2" id="KW-1185">Reference proteome</keyword>
<dbReference type="AlphaFoldDB" id="A0A327VZ92"/>
<evidence type="ECO:0000313" key="2">
    <source>
        <dbReference type="Proteomes" id="UP000249819"/>
    </source>
</evidence>
<proteinExistence type="predicted"/>